<sequence length="47" mass="5298">MQAKNKLSTAMVKLGIWDLHLYQLTEALLPSVYYNSEDMLSLQLGGL</sequence>
<reference evidence="1" key="1">
    <citation type="submission" date="2018-02" db="EMBL/GenBank/DDBJ databases">
        <title>Rhizophora mucronata_Transcriptome.</title>
        <authorList>
            <person name="Meera S.P."/>
            <person name="Sreeshan A."/>
            <person name="Augustine A."/>
        </authorList>
    </citation>
    <scope>NUCLEOTIDE SEQUENCE</scope>
    <source>
        <tissue evidence="1">Leaf</tissue>
    </source>
</reference>
<organism evidence="1">
    <name type="scientific">Rhizophora mucronata</name>
    <name type="common">Asiatic mangrove</name>
    <dbReference type="NCBI Taxonomy" id="61149"/>
    <lineage>
        <taxon>Eukaryota</taxon>
        <taxon>Viridiplantae</taxon>
        <taxon>Streptophyta</taxon>
        <taxon>Embryophyta</taxon>
        <taxon>Tracheophyta</taxon>
        <taxon>Spermatophyta</taxon>
        <taxon>Magnoliopsida</taxon>
        <taxon>eudicotyledons</taxon>
        <taxon>Gunneridae</taxon>
        <taxon>Pentapetalae</taxon>
        <taxon>rosids</taxon>
        <taxon>fabids</taxon>
        <taxon>Malpighiales</taxon>
        <taxon>Rhizophoraceae</taxon>
        <taxon>Rhizophora</taxon>
    </lineage>
</organism>
<dbReference type="AlphaFoldDB" id="A0A2P2NW11"/>
<dbReference type="EMBL" id="GGEC01066171">
    <property type="protein sequence ID" value="MBX46655.1"/>
    <property type="molecule type" value="Transcribed_RNA"/>
</dbReference>
<proteinExistence type="predicted"/>
<evidence type="ECO:0000313" key="1">
    <source>
        <dbReference type="EMBL" id="MBX46655.1"/>
    </source>
</evidence>
<name>A0A2P2NW11_RHIMU</name>
<accession>A0A2P2NW11</accession>
<protein>
    <submittedName>
        <fullName evidence="1">Uncharacterized protein</fullName>
    </submittedName>
</protein>